<dbReference type="GO" id="GO:0016878">
    <property type="term" value="F:acid-thiol ligase activity"/>
    <property type="evidence" value="ECO:0007669"/>
    <property type="project" value="UniProtKB-ARBA"/>
</dbReference>
<dbReference type="Gene3D" id="3.30.300.30">
    <property type="match status" value="1"/>
</dbReference>
<accession>A0A8J3WDA1</accession>
<dbReference type="RefSeq" id="WP_068926375.1">
    <property type="nucleotide sequence ID" value="NZ_BMQP01000006.1"/>
</dbReference>
<feature type="domain" description="AMP-dependent synthetase/ligase" evidence="1">
    <location>
        <begin position="10"/>
        <end position="355"/>
    </location>
</feature>
<dbReference type="EMBL" id="BOOI01000025">
    <property type="protein sequence ID" value="GIH84617.1"/>
    <property type="molecule type" value="Genomic_DNA"/>
</dbReference>
<name>A0A8J3WDA1_PLARO</name>
<dbReference type="Gene3D" id="3.40.50.12780">
    <property type="entry name" value="N-terminal domain of ligase-like"/>
    <property type="match status" value="1"/>
</dbReference>
<dbReference type="Pfam" id="PF00501">
    <property type="entry name" value="AMP-binding"/>
    <property type="match status" value="1"/>
</dbReference>
<proteinExistence type="predicted"/>
<organism evidence="2 3">
    <name type="scientific">Planobispora rosea</name>
    <dbReference type="NCBI Taxonomy" id="35762"/>
    <lineage>
        <taxon>Bacteria</taxon>
        <taxon>Bacillati</taxon>
        <taxon>Actinomycetota</taxon>
        <taxon>Actinomycetes</taxon>
        <taxon>Streptosporangiales</taxon>
        <taxon>Streptosporangiaceae</taxon>
        <taxon>Planobispora</taxon>
    </lineage>
</organism>
<dbReference type="OrthoDB" id="2472181at2"/>
<dbReference type="InterPro" id="IPR000873">
    <property type="entry name" value="AMP-dep_synth/lig_dom"/>
</dbReference>
<protein>
    <submittedName>
        <fullName evidence="2">Long-chain-fatty-acid--CoA ligase</fullName>
    </submittedName>
</protein>
<keyword evidence="3" id="KW-1185">Reference proteome</keyword>
<dbReference type="PANTHER" id="PTHR43767:SF1">
    <property type="entry name" value="NONRIBOSOMAL PEPTIDE SYNTHASE PES1 (EUROFUNG)-RELATED"/>
    <property type="match status" value="1"/>
</dbReference>
<dbReference type="InterPro" id="IPR050237">
    <property type="entry name" value="ATP-dep_AMP-bd_enzyme"/>
</dbReference>
<dbReference type="Proteomes" id="UP000655044">
    <property type="component" value="Unassembled WGS sequence"/>
</dbReference>
<dbReference type="InterPro" id="IPR045851">
    <property type="entry name" value="AMP-bd_C_sf"/>
</dbReference>
<keyword evidence="2" id="KW-0436">Ligase</keyword>
<reference evidence="2" key="1">
    <citation type="submission" date="2021-01" db="EMBL/GenBank/DDBJ databases">
        <title>Whole genome shotgun sequence of Planobispora rosea NBRC 15558.</title>
        <authorList>
            <person name="Komaki H."/>
            <person name="Tamura T."/>
        </authorList>
    </citation>
    <scope>NUCLEOTIDE SEQUENCE</scope>
    <source>
        <strain evidence="2">NBRC 15558</strain>
    </source>
</reference>
<dbReference type="AlphaFoldDB" id="A0A8J3WDA1"/>
<evidence type="ECO:0000313" key="2">
    <source>
        <dbReference type="EMBL" id="GIH84617.1"/>
    </source>
</evidence>
<dbReference type="PANTHER" id="PTHR43767">
    <property type="entry name" value="LONG-CHAIN-FATTY-ACID--COA LIGASE"/>
    <property type="match status" value="1"/>
</dbReference>
<dbReference type="InterPro" id="IPR042099">
    <property type="entry name" value="ANL_N_sf"/>
</dbReference>
<comment type="caution">
    <text evidence="2">The sequence shown here is derived from an EMBL/GenBank/DDBJ whole genome shotgun (WGS) entry which is preliminary data.</text>
</comment>
<sequence>MLVHSLLDGAAAAAPDAVAVSDAAGRWTYAELDACSRAAAAWLAGNGIGRGDRVLLQVPSIRETVALLFGASRLGAIFVPINPQMKDFHLRSVVENAEPAMVITVADRVPVVEEWAGVPVHALDEVWAEVERGEAAPYREGVVEPDDVAVLIYTSGSTAAPKAVICPHAQATFATKAIVDMLGYRPDDVVFCRFPLSWDYGLYKVLMSCAARAQIVLADRESDLVLLSAMADSGATVLPIVPSLATMILKLAERRTAPMPPLRLITNTGAALPQATIDSLREVFPGVVVVRQFGQTECKRVTVMPPELADERPGAVGLPLPGTSVRITGPGGEALPTGEVGEIVVYGPHVMPGYWRNPEATAQSFRTDPATGEPVLHTGDYGWLDEDGFLYFQGRRDDMFKRRGIRMSTLEIEKAAMDVPGVRAATVLPPTADRDLAVVVESELEPHAVLKELARRLESAKVPALCRSVSEIPLTLHGKNERAGLAALFEGSLR</sequence>
<dbReference type="SUPFAM" id="SSF56801">
    <property type="entry name" value="Acetyl-CoA synthetase-like"/>
    <property type="match status" value="1"/>
</dbReference>
<evidence type="ECO:0000259" key="1">
    <source>
        <dbReference type="Pfam" id="PF00501"/>
    </source>
</evidence>
<gene>
    <name evidence="2" type="ORF">Pro02_30250</name>
</gene>
<evidence type="ECO:0000313" key="3">
    <source>
        <dbReference type="Proteomes" id="UP000655044"/>
    </source>
</evidence>